<organism evidence="2">
    <name type="scientific">viral metagenome</name>
    <dbReference type="NCBI Taxonomy" id="1070528"/>
    <lineage>
        <taxon>unclassified sequences</taxon>
        <taxon>metagenomes</taxon>
        <taxon>organismal metagenomes</taxon>
    </lineage>
</organism>
<name>A0A6C0HB96_9ZZZZ</name>
<evidence type="ECO:0000313" key="2">
    <source>
        <dbReference type="EMBL" id="QHT77486.1"/>
    </source>
</evidence>
<sequence>MTNLVVMMDQVIVIRVVLPMIMIIAVMII</sequence>
<feature type="transmembrane region" description="Helical" evidence="1">
    <location>
        <begin position="12"/>
        <end position="28"/>
    </location>
</feature>
<dbReference type="AlphaFoldDB" id="A0A6C0HB96"/>
<reference evidence="2" key="1">
    <citation type="journal article" date="2020" name="Nature">
        <title>Giant virus diversity and host interactions through global metagenomics.</title>
        <authorList>
            <person name="Schulz F."/>
            <person name="Roux S."/>
            <person name="Paez-Espino D."/>
            <person name="Jungbluth S."/>
            <person name="Walsh D.A."/>
            <person name="Denef V.J."/>
            <person name="McMahon K.D."/>
            <person name="Konstantinidis K.T."/>
            <person name="Eloe-Fadrosh E.A."/>
            <person name="Kyrpides N.C."/>
            <person name="Woyke T."/>
        </authorList>
    </citation>
    <scope>NUCLEOTIDE SEQUENCE</scope>
    <source>
        <strain evidence="2">GVMAG-M-3300023179-86</strain>
    </source>
</reference>
<dbReference type="EMBL" id="MN739917">
    <property type="protein sequence ID" value="QHT77486.1"/>
    <property type="molecule type" value="Genomic_DNA"/>
</dbReference>
<keyword evidence="1" id="KW-1133">Transmembrane helix</keyword>
<accession>A0A6C0HB96</accession>
<protein>
    <submittedName>
        <fullName evidence="2">Uncharacterized protein</fullName>
    </submittedName>
</protein>
<evidence type="ECO:0000256" key="1">
    <source>
        <dbReference type="SAM" id="Phobius"/>
    </source>
</evidence>
<keyword evidence="1" id="KW-0812">Transmembrane</keyword>
<keyword evidence="1" id="KW-0472">Membrane</keyword>
<proteinExistence type="predicted"/>